<dbReference type="EMBL" id="LIAE01006486">
    <property type="protein sequence ID" value="PAV88886.1"/>
    <property type="molecule type" value="Genomic_DNA"/>
</dbReference>
<feature type="disulfide bond" evidence="10">
    <location>
        <begin position="153"/>
        <end position="165"/>
    </location>
</feature>
<accession>A0A2A2LRK2</accession>
<name>A0A2A2LRK2_9BILA</name>
<dbReference type="InterPro" id="IPR036055">
    <property type="entry name" value="LDL_receptor-like_sf"/>
</dbReference>
<feature type="disulfide bond" evidence="10">
    <location>
        <begin position="476"/>
        <end position="488"/>
    </location>
</feature>
<evidence type="ECO:0000256" key="7">
    <source>
        <dbReference type="ARBA" id="ARBA00023136"/>
    </source>
</evidence>
<evidence type="ECO:0000313" key="13">
    <source>
        <dbReference type="EMBL" id="PAV88886.1"/>
    </source>
</evidence>
<evidence type="ECO:0000256" key="3">
    <source>
        <dbReference type="ARBA" id="ARBA00022692"/>
    </source>
</evidence>
<evidence type="ECO:0000256" key="11">
    <source>
        <dbReference type="SAM" id="MobiDB-lite"/>
    </source>
</evidence>
<dbReference type="GO" id="GO:0005886">
    <property type="term" value="C:plasma membrane"/>
    <property type="evidence" value="ECO:0007669"/>
    <property type="project" value="TreeGrafter"/>
</dbReference>
<feature type="compositionally biased region" description="Polar residues" evidence="11">
    <location>
        <begin position="525"/>
        <end position="547"/>
    </location>
</feature>
<dbReference type="AlphaFoldDB" id="A0A2A2LRK2"/>
<feature type="disulfide bond" evidence="10">
    <location>
        <begin position="172"/>
        <end position="187"/>
    </location>
</feature>
<dbReference type="PANTHER" id="PTHR24270:SF8">
    <property type="entry name" value="LD11117P-RELATED"/>
    <property type="match status" value="1"/>
</dbReference>
<evidence type="ECO:0000256" key="6">
    <source>
        <dbReference type="ARBA" id="ARBA00022989"/>
    </source>
</evidence>
<feature type="disulfide bond" evidence="10">
    <location>
        <begin position="312"/>
        <end position="330"/>
    </location>
</feature>
<feature type="disulfide bond" evidence="10">
    <location>
        <begin position="324"/>
        <end position="339"/>
    </location>
</feature>
<comment type="caution">
    <text evidence="13">The sequence shown here is derived from an EMBL/GenBank/DDBJ whole genome shotgun (WGS) entry which is preliminary data.</text>
</comment>
<feature type="disulfide bond" evidence="10">
    <location>
        <begin position="432"/>
        <end position="447"/>
    </location>
</feature>
<keyword evidence="6" id="KW-1133">Transmembrane helix</keyword>
<feature type="compositionally biased region" description="Basic and acidic residues" evidence="11">
    <location>
        <begin position="549"/>
        <end position="599"/>
    </location>
</feature>
<dbReference type="Proteomes" id="UP000218231">
    <property type="component" value="Unassembled WGS sequence"/>
</dbReference>
<dbReference type="InterPro" id="IPR007110">
    <property type="entry name" value="Ig-like_dom"/>
</dbReference>
<dbReference type="SUPFAM" id="SSF48726">
    <property type="entry name" value="Immunoglobulin"/>
    <property type="match status" value="1"/>
</dbReference>
<evidence type="ECO:0000256" key="4">
    <source>
        <dbReference type="ARBA" id="ARBA00022729"/>
    </source>
</evidence>
<dbReference type="SUPFAM" id="SSF57424">
    <property type="entry name" value="LDL receptor-like module"/>
    <property type="match status" value="6"/>
</dbReference>
<dbReference type="CDD" id="cd00112">
    <property type="entry name" value="LDLa"/>
    <property type="match status" value="6"/>
</dbReference>
<feature type="domain" description="Ig-like" evidence="12">
    <location>
        <begin position="46"/>
        <end position="142"/>
    </location>
</feature>
<dbReference type="OrthoDB" id="9990982at2759"/>
<dbReference type="Pfam" id="PF00057">
    <property type="entry name" value="Ldl_recept_a"/>
    <property type="match status" value="5"/>
</dbReference>
<feature type="disulfide bond" evidence="10">
    <location>
        <begin position="10"/>
        <end position="28"/>
    </location>
</feature>
<dbReference type="GO" id="GO:0012505">
    <property type="term" value="C:endomembrane system"/>
    <property type="evidence" value="ECO:0007669"/>
    <property type="project" value="UniProtKB-SubCell"/>
</dbReference>
<dbReference type="GO" id="GO:0016192">
    <property type="term" value="P:vesicle-mediated transport"/>
    <property type="evidence" value="ECO:0007669"/>
    <property type="project" value="UniProtKB-ARBA"/>
</dbReference>
<organism evidence="13 14">
    <name type="scientific">Diploscapter pachys</name>
    <dbReference type="NCBI Taxonomy" id="2018661"/>
    <lineage>
        <taxon>Eukaryota</taxon>
        <taxon>Metazoa</taxon>
        <taxon>Ecdysozoa</taxon>
        <taxon>Nematoda</taxon>
        <taxon>Chromadorea</taxon>
        <taxon>Rhabditida</taxon>
        <taxon>Rhabditina</taxon>
        <taxon>Rhabditomorpha</taxon>
        <taxon>Rhabditoidea</taxon>
        <taxon>Rhabditidae</taxon>
        <taxon>Diploscapter</taxon>
    </lineage>
</organism>
<dbReference type="SMART" id="SM00192">
    <property type="entry name" value="LDLa"/>
    <property type="match status" value="6"/>
</dbReference>
<evidence type="ECO:0000256" key="8">
    <source>
        <dbReference type="ARBA" id="ARBA00023157"/>
    </source>
</evidence>
<dbReference type="PROSITE" id="PS50068">
    <property type="entry name" value="LDLRA_2"/>
    <property type="match status" value="6"/>
</dbReference>
<proteinExistence type="predicted"/>
<feature type="disulfide bond" evidence="10">
    <location>
        <begin position="3"/>
        <end position="15"/>
    </location>
</feature>
<evidence type="ECO:0000256" key="1">
    <source>
        <dbReference type="ARBA" id="ARBA00004167"/>
    </source>
</evidence>
<dbReference type="PROSITE" id="PS01209">
    <property type="entry name" value="LDLRA_1"/>
    <property type="match status" value="2"/>
</dbReference>
<feature type="disulfide bond" evidence="10">
    <location>
        <begin position="160"/>
        <end position="178"/>
    </location>
</feature>
<keyword evidence="3" id="KW-0812">Transmembrane</keyword>
<dbReference type="InterPro" id="IPR036179">
    <property type="entry name" value="Ig-like_dom_sf"/>
</dbReference>
<evidence type="ECO:0000256" key="9">
    <source>
        <dbReference type="ARBA" id="ARBA00023180"/>
    </source>
</evidence>
<dbReference type="PROSITE" id="PS50835">
    <property type="entry name" value="IG_LIKE"/>
    <property type="match status" value="1"/>
</dbReference>
<dbReference type="Gene3D" id="4.10.400.10">
    <property type="entry name" value="Low-density Lipoprotein Receptor"/>
    <property type="match status" value="6"/>
</dbReference>
<protein>
    <recommendedName>
        <fullName evidence="12">Ig-like domain-containing protein</fullName>
    </recommendedName>
</protein>
<dbReference type="InterPro" id="IPR013783">
    <property type="entry name" value="Ig-like_fold"/>
</dbReference>
<feature type="disulfide bond" evidence="10">
    <location>
        <begin position="212"/>
        <end position="227"/>
    </location>
</feature>
<keyword evidence="9" id="KW-0325">Glycoprotein</keyword>
<dbReference type="InterPro" id="IPR002172">
    <property type="entry name" value="LDrepeatLR_classA_rpt"/>
</dbReference>
<comment type="subcellular location">
    <subcellularLocation>
        <location evidence="2">Endomembrane system</location>
    </subcellularLocation>
    <subcellularLocation>
        <location evidence="1">Membrane</location>
        <topology evidence="1">Single-pass membrane protein</topology>
    </subcellularLocation>
</comment>
<dbReference type="InterPro" id="IPR023415">
    <property type="entry name" value="LDLR_class-A_CS"/>
</dbReference>
<comment type="caution">
    <text evidence="10">Lacks conserved residue(s) required for the propagation of feature annotation.</text>
</comment>
<keyword evidence="8 10" id="KW-1015">Disulfide bond</keyword>
<feature type="disulfide bond" evidence="10">
    <location>
        <begin position="483"/>
        <end position="501"/>
    </location>
</feature>
<evidence type="ECO:0000256" key="2">
    <source>
        <dbReference type="ARBA" id="ARBA00004308"/>
    </source>
</evidence>
<dbReference type="FunFam" id="4.10.400.10:FF:000065">
    <property type="entry name" value="Transmembrane protease serine 7"/>
    <property type="match status" value="1"/>
</dbReference>
<reference evidence="13 14" key="1">
    <citation type="journal article" date="2017" name="Curr. Biol.">
        <title>Genome architecture and evolution of a unichromosomal asexual nematode.</title>
        <authorList>
            <person name="Fradin H."/>
            <person name="Zegar C."/>
            <person name="Gutwein M."/>
            <person name="Lucas J."/>
            <person name="Kovtun M."/>
            <person name="Corcoran D."/>
            <person name="Baugh L.R."/>
            <person name="Kiontke K."/>
            <person name="Gunsalus K."/>
            <person name="Fitch D.H."/>
            <person name="Piano F."/>
        </authorList>
    </citation>
    <scope>NUCLEOTIDE SEQUENCE [LARGE SCALE GENOMIC DNA]</scope>
    <source>
        <strain evidence="13">PF1309</strain>
    </source>
</reference>
<feature type="region of interest" description="Disordered" evidence="11">
    <location>
        <begin position="443"/>
        <end position="470"/>
    </location>
</feature>
<evidence type="ECO:0000259" key="12">
    <source>
        <dbReference type="PROSITE" id="PS50835"/>
    </source>
</evidence>
<keyword evidence="4" id="KW-0732">Signal</keyword>
<feature type="disulfide bond" evidence="10">
    <location>
        <begin position="305"/>
        <end position="317"/>
    </location>
</feature>
<feature type="disulfide bond" evidence="10">
    <location>
        <begin position="495"/>
        <end position="510"/>
    </location>
</feature>
<gene>
    <name evidence="13" type="ORF">WR25_07475</name>
</gene>
<keyword evidence="14" id="KW-1185">Reference proteome</keyword>
<feature type="region of interest" description="Disordered" evidence="11">
    <location>
        <begin position="519"/>
        <end position="618"/>
    </location>
</feature>
<dbReference type="PANTHER" id="PTHR24270">
    <property type="entry name" value="LOW-DENSITY LIPOPROTEIN RECEPTOR-RELATED"/>
    <property type="match status" value="1"/>
</dbReference>
<dbReference type="PRINTS" id="PR00261">
    <property type="entry name" value="LDLRECEPTOR"/>
</dbReference>
<dbReference type="STRING" id="2018661.A0A2A2LRK2"/>
<dbReference type="Gene3D" id="2.60.40.10">
    <property type="entry name" value="Immunoglobulins"/>
    <property type="match status" value="1"/>
</dbReference>
<evidence type="ECO:0000256" key="10">
    <source>
        <dbReference type="PROSITE-ProRule" id="PRU00124"/>
    </source>
</evidence>
<evidence type="ECO:0000256" key="5">
    <source>
        <dbReference type="ARBA" id="ARBA00022737"/>
    </source>
</evidence>
<dbReference type="FunFam" id="4.10.400.10:FF:000034">
    <property type="entry name" value="Low-density lipoprotein receptor-related protein 2"/>
    <property type="match status" value="1"/>
</dbReference>
<evidence type="ECO:0000313" key="14">
    <source>
        <dbReference type="Proteomes" id="UP000218231"/>
    </source>
</evidence>
<keyword evidence="7" id="KW-0472">Membrane</keyword>
<sequence length="665" mass="75001">MRCSPEEFQCLDGHCIPKANRCDKVRHCPDGSDETAKHGGCEHHLPAIYQTNRIVSVPMGGNIELSATIDSLPENGQVIWARNDEILGQNALSRTSDPRVFPYHSGDQFYIRIENATERDAGNYKISIEGAPAEAVYEVRITPDRVPIPSSDCPEGERACRSGHCLPLSNFCDRTVQCPDGDDEEKCSQVECTDTEMRCESSNVCVPLTMKCDGWKDCVGGEDEQDCPSKSTHQPKDHKHHNARHHHKMSRVTVTCEDGTAPEFSLHGSTYCWSNSVCPTDTVCHQGLCCRTGRNGKRSVAHRACPAGQFRCDSGECIEYEKKCNRKYDCRDGSDEMKCEYFMAVQEFHKSSSTSMTPTHPAVPSTSVPSSVPVSVSSVPSVPATQSTSTAQTHRPVHPAVTLSNGNLECTDQEFRCPYLPEVKCFHYDKLCDGIDDCGDGSDETNCESGSREEPSVLSGNQSGNDRDNGRKGNGCGVHEFTCGNGKCVDKRLMCNREYNCDDGTDETSCDYFKESMRARERHTSAQPRQSNQIGGDQGEKGQTQNGAELKRREEELRRREHEERRREEELRRREGEERRREDELRRREEEERRREEQLRAAQHKQQSTIKPNGNGNGNGVHQVEFLSALCEMKNYFNICFLLHKIRRFYKRNLAIRKSSQNKVF</sequence>
<keyword evidence="5" id="KW-0677">Repeat</keyword>
<dbReference type="InterPro" id="IPR050685">
    <property type="entry name" value="LDLR"/>
</dbReference>